<keyword evidence="1" id="KW-1133">Transmembrane helix</keyword>
<keyword evidence="1" id="KW-0812">Transmembrane</keyword>
<dbReference type="RefSeq" id="WP_003325455.1">
    <property type="nucleotide sequence ID" value="NC_014639.1"/>
</dbReference>
<feature type="transmembrane region" description="Helical" evidence="1">
    <location>
        <begin position="70"/>
        <end position="92"/>
    </location>
</feature>
<evidence type="ECO:0000256" key="1">
    <source>
        <dbReference type="SAM" id="Phobius"/>
    </source>
</evidence>
<keyword evidence="1" id="KW-0472">Membrane</keyword>
<protein>
    <submittedName>
        <fullName evidence="2">YqhR</fullName>
    </submittedName>
</protein>
<proteinExistence type="predicted"/>
<dbReference type="InterPro" id="IPR024563">
    <property type="entry name" value="YqhR"/>
</dbReference>
<feature type="transmembrane region" description="Helical" evidence="1">
    <location>
        <begin position="104"/>
        <end position="123"/>
    </location>
</feature>
<evidence type="ECO:0000313" key="3">
    <source>
        <dbReference type="Proteomes" id="UP000006867"/>
    </source>
</evidence>
<feature type="transmembrane region" description="Helical" evidence="1">
    <location>
        <begin position="135"/>
        <end position="155"/>
    </location>
</feature>
<dbReference type="EMBL" id="CP002207">
    <property type="protein sequence ID" value="ADP33042.1"/>
    <property type="molecule type" value="Genomic_DNA"/>
</dbReference>
<keyword evidence="3" id="KW-1185">Reference proteome</keyword>
<name>A0ABM5LYN0_BACA1</name>
<sequence length="175" mass="19915">MTKTEHHEEAEQNQQDLPVSITGRIVGTGFTGGILWSLVGYLFYLFHFSEISPNMLLQPFVIGEWKKQALGTWISIILIGVISIGAAFLYFVCFKRFKTMWPGLIYGALLWLLVFFVFNPIFPDVRGVTELKSDTVVTTFCLYLLYGMFVGYSISFEYNELNSDKLARALGSPRE</sequence>
<gene>
    <name evidence="2" type="ordered locus">BATR1942_10555</name>
</gene>
<feature type="transmembrane region" description="Helical" evidence="1">
    <location>
        <begin position="21"/>
        <end position="46"/>
    </location>
</feature>
<organism evidence="2 3">
    <name type="scientific">Bacillus atrophaeus (strain 1942)</name>
    <dbReference type="NCBI Taxonomy" id="720555"/>
    <lineage>
        <taxon>Bacteria</taxon>
        <taxon>Bacillati</taxon>
        <taxon>Bacillota</taxon>
        <taxon>Bacilli</taxon>
        <taxon>Bacillales</taxon>
        <taxon>Bacillaceae</taxon>
        <taxon>Bacillus</taxon>
    </lineage>
</organism>
<dbReference type="Proteomes" id="UP000006867">
    <property type="component" value="Chromosome"/>
</dbReference>
<dbReference type="Pfam" id="PF11085">
    <property type="entry name" value="YqhR"/>
    <property type="match status" value="1"/>
</dbReference>
<accession>A0ABM5LYN0</accession>
<reference evidence="2 3" key="1">
    <citation type="journal article" date="2011" name="Front. Microbiol.">
        <title>Genomic signatures of strain selection and enhancement in Bacillus atrophaeus var. globigii, a historical biowarfare simulant.</title>
        <authorList>
            <person name="Gibbons H.S."/>
            <person name="Broomall S.M."/>
            <person name="McNew L.A."/>
            <person name="Daligault H."/>
            <person name="Chapman C."/>
            <person name="Bruce D."/>
            <person name="Karavis M."/>
            <person name="Krepps M."/>
            <person name="McGregor P.A."/>
            <person name="Hong C."/>
            <person name="Park K.H."/>
            <person name="Akmal A."/>
            <person name="Feldman A."/>
            <person name="Lin J.S."/>
            <person name="Chang W.E."/>
            <person name="Higgs B.W."/>
            <person name="Demirev P."/>
            <person name="Lindquist J."/>
            <person name="Liem A."/>
            <person name="Fochler E."/>
            <person name="Read T.D."/>
            <person name="Tapia R."/>
            <person name="Johnson S."/>
            <person name="Bishop-Lilly K.A."/>
            <person name="Detter C."/>
            <person name="Han C."/>
            <person name="Sozhamannan S."/>
            <person name="Rosenzweig C.N."/>
            <person name="Skowronski E.W."/>
        </authorList>
    </citation>
    <scope>NUCLEOTIDE SEQUENCE [LARGE SCALE GENOMIC DNA]</scope>
    <source>
        <strain evidence="2 3">1942</strain>
    </source>
</reference>
<evidence type="ECO:0000313" key="2">
    <source>
        <dbReference type="EMBL" id="ADP33042.1"/>
    </source>
</evidence>